<accession>A0A8S3XQ43</accession>
<evidence type="ECO:0000313" key="2">
    <source>
        <dbReference type="Proteomes" id="UP000691718"/>
    </source>
</evidence>
<gene>
    <name evidence="1" type="ORF">PAPOLLO_LOCUS18529</name>
</gene>
<proteinExistence type="predicted"/>
<organism evidence="1 2">
    <name type="scientific">Parnassius apollo</name>
    <name type="common">Apollo butterfly</name>
    <name type="synonym">Papilio apollo</name>
    <dbReference type="NCBI Taxonomy" id="110799"/>
    <lineage>
        <taxon>Eukaryota</taxon>
        <taxon>Metazoa</taxon>
        <taxon>Ecdysozoa</taxon>
        <taxon>Arthropoda</taxon>
        <taxon>Hexapoda</taxon>
        <taxon>Insecta</taxon>
        <taxon>Pterygota</taxon>
        <taxon>Neoptera</taxon>
        <taxon>Endopterygota</taxon>
        <taxon>Lepidoptera</taxon>
        <taxon>Glossata</taxon>
        <taxon>Ditrysia</taxon>
        <taxon>Papilionoidea</taxon>
        <taxon>Papilionidae</taxon>
        <taxon>Parnassiinae</taxon>
        <taxon>Parnassini</taxon>
        <taxon>Parnassius</taxon>
        <taxon>Parnassius</taxon>
    </lineage>
</organism>
<reference evidence="1" key="1">
    <citation type="submission" date="2021-04" db="EMBL/GenBank/DDBJ databases">
        <authorList>
            <person name="Tunstrom K."/>
        </authorList>
    </citation>
    <scope>NUCLEOTIDE SEQUENCE</scope>
</reference>
<comment type="caution">
    <text evidence="1">The sequence shown here is derived from an EMBL/GenBank/DDBJ whole genome shotgun (WGS) entry which is preliminary data.</text>
</comment>
<dbReference type="OrthoDB" id="6357684at2759"/>
<dbReference type="PANTHER" id="PTHR46601">
    <property type="entry name" value="ULP_PROTEASE DOMAIN-CONTAINING PROTEIN"/>
    <property type="match status" value="1"/>
</dbReference>
<protein>
    <submittedName>
        <fullName evidence="1">(apollo) hypothetical protein</fullName>
    </submittedName>
</protein>
<dbReference type="EMBL" id="CAJQZP010001176">
    <property type="protein sequence ID" value="CAG5026111.1"/>
    <property type="molecule type" value="Genomic_DNA"/>
</dbReference>
<dbReference type="PANTHER" id="PTHR46601:SF1">
    <property type="entry name" value="ADF-H DOMAIN-CONTAINING PROTEIN"/>
    <property type="match status" value="1"/>
</dbReference>
<dbReference type="Proteomes" id="UP000691718">
    <property type="component" value="Unassembled WGS sequence"/>
</dbReference>
<evidence type="ECO:0000313" key="1">
    <source>
        <dbReference type="EMBL" id="CAG5026111.1"/>
    </source>
</evidence>
<name>A0A8S3XQ43_PARAO</name>
<sequence>MHRQIQSAHFGTQNQISLHTSVIYVKSSKPRAYCTLSDSTDHSPAAIWAHLRPILIDIKKKVPQINSVHVFSDGPAIQYKQKKNFYLYKLYLEDLNFEKGTWNFSESYHGKSAADGIGGVIKRLLDAKVSHGMDVSDTSTAYSLLKENTTVQKIQHLFCVDESDIIEIKSKNQTAFESLVPVPKTMKIHQIQVETENHSNEINYRVLSCFCNGSSMRGFCESFNIKRHCLLKSRPRKRTRLTSDSDDCLPLPFKRTAHTTNMSAAISKSENKTPPVSLKNIPTVPIDIFGAVDCDSDSSDIFDLPRTIGTTKTSKRKVRSNPTQIMTPVVAGHTYATVTNKENVDHQYKNNWKNIKNAGAVTILSDVKVNYAISDLRKMISNTKRQNVSSCNLKVDFPKILESSTTNSVSLKNFFL</sequence>
<keyword evidence="2" id="KW-1185">Reference proteome</keyword>
<dbReference type="AlphaFoldDB" id="A0A8S3XQ43"/>